<keyword evidence="1" id="KW-0238">DNA-binding</keyword>
<dbReference type="AlphaFoldDB" id="A0AAD5TVC3"/>
<evidence type="ECO:0000313" key="3">
    <source>
        <dbReference type="EMBL" id="KAJ3209287.1"/>
    </source>
</evidence>
<dbReference type="PANTHER" id="PTHR36172:SF1">
    <property type="entry name" value="RESOLVASE-RELATED"/>
    <property type="match status" value="1"/>
</dbReference>
<name>A0AAD5TVC3_9FUNG</name>
<dbReference type="InterPro" id="IPR051491">
    <property type="entry name" value="Recombinase/Transposase-rel"/>
</dbReference>
<dbReference type="Pfam" id="PF07282">
    <property type="entry name" value="Cas12f1-like_TNB"/>
    <property type="match status" value="1"/>
</dbReference>
<dbReference type="InterPro" id="IPR010095">
    <property type="entry name" value="Cas12f1-like_TNB"/>
</dbReference>
<dbReference type="EMBL" id="JADGJW010000948">
    <property type="protein sequence ID" value="KAJ3209287.1"/>
    <property type="molecule type" value="Genomic_DNA"/>
</dbReference>
<protein>
    <recommendedName>
        <fullName evidence="2">Cas12f1-like TNB domain-containing protein</fullName>
    </recommendedName>
</protein>
<organism evidence="3 4">
    <name type="scientific">Clydaea vesicula</name>
    <dbReference type="NCBI Taxonomy" id="447962"/>
    <lineage>
        <taxon>Eukaryota</taxon>
        <taxon>Fungi</taxon>
        <taxon>Fungi incertae sedis</taxon>
        <taxon>Chytridiomycota</taxon>
        <taxon>Chytridiomycota incertae sedis</taxon>
        <taxon>Chytridiomycetes</taxon>
        <taxon>Lobulomycetales</taxon>
        <taxon>Lobulomycetaceae</taxon>
        <taxon>Clydaea</taxon>
    </lineage>
</organism>
<gene>
    <name evidence="3" type="ORF">HK099_008531</name>
</gene>
<sequence>LIRFFHVGFKKKSNLNQVIGLSKQCIKFDGKTLQLYSTKFQEGEKDIKFGSLGKKYKDLKITQGGKLSKDFNNYFLLIPFKIQSTKKSSFKSFCGIDLGVRTFATVCSDSHFYDYDHSQLKLRKLYQNIELLKSRRIKVKSDPYQPTKKETKSKKALTKKQILTKILQSRKIKPLRKKSLIKRETKQKNIIKQLHHDIINDVVKKNDVIFYGDIKSHDIVNYTYNTTTKKDFQMLRFYQFKERLLNTGKQKGNKIFCVNEACTTKTCGMLNDPGYLKEYYCLNCKKTVGRDEDAAKLKSERKVRLRSMAAPEITTLNKLTDVDWHRNADSFGNDSIISFVPTLTEKWKILHQYIQVIMSCLLLVKS</sequence>
<evidence type="ECO:0000256" key="1">
    <source>
        <dbReference type="ARBA" id="ARBA00023125"/>
    </source>
</evidence>
<evidence type="ECO:0000259" key="2">
    <source>
        <dbReference type="Pfam" id="PF07282"/>
    </source>
</evidence>
<evidence type="ECO:0000313" key="4">
    <source>
        <dbReference type="Proteomes" id="UP001211065"/>
    </source>
</evidence>
<dbReference type="GO" id="GO:0003677">
    <property type="term" value="F:DNA binding"/>
    <property type="evidence" value="ECO:0007669"/>
    <property type="project" value="UniProtKB-KW"/>
</dbReference>
<reference evidence="3" key="1">
    <citation type="submission" date="2020-05" db="EMBL/GenBank/DDBJ databases">
        <title>Phylogenomic resolution of chytrid fungi.</title>
        <authorList>
            <person name="Stajich J.E."/>
            <person name="Amses K."/>
            <person name="Simmons R."/>
            <person name="Seto K."/>
            <person name="Myers J."/>
            <person name="Bonds A."/>
            <person name="Quandt C.A."/>
            <person name="Barry K."/>
            <person name="Liu P."/>
            <person name="Grigoriev I."/>
            <person name="Longcore J.E."/>
            <person name="James T.Y."/>
        </authorList>
    </citation>
    <scope>NUCLEOTIDE SEQUENCE</scope>
    <source>
        <strain evidence="3">JEL0476</strain>
    </source>
</reference>
<comment type="caution">
    <text evidence="3">The sequence shown here is derived from an EMBL/GenBank/DDBJ whole genome shotgun (WGS) entry which is preliminary data.</text>
</comment>
<proteinExistence type="predicted"/>
<feature type="non-terminal residue" evidence="3">
    <location>
        <position position="366"/>
    </location>
</feature>
<dbReference type="Proteomes" id="UP001211065">
    <property type="component" value="Unassembled WGS sequence"/>
</dbReference>
<dbReference type="PANTHER" id="PTHR36172">
    <property type="match status" value="1"/>
</dbReference>
<accession>A0AAD5TVC3</accession>
<keyword evidence="4" id="KW-1185">Reference proteome</keyword>
<feature type="domain" description="Cas12f1-like TNB" evidence="2">
    <location>
        <begin position="237"/>
        <end position="296"/>
    </location>
</feature>